<dbReference type="RefSeq" id="WP_075705023.1">
    <property type="nucleotide sequence ID" value="NZ_CP011524.1"/>
</dbReference>
<sequence>MSANYVKINGQPFDAKVAISDYEENFNVLDGENAGRVKNGSMVRDVIGTYIGHKITFFSAGNIGEFDALWDYLVQHSVDDFVTLEAADGQSTIIYEAYYTSGKRKIRTVQDGVNYWDEIEVNFVPINPQVTP</sequence>
<gene>
    <name evidence="1" type="ORF">C7373_11173</name>
</gene>
<proteinExistence type="predicted"/>
<evidence type="ECO:0008006" key="3">
    <source>
        <dbReference type="Google" id="ProtNLM"/>
    </source>
</evidence>
<reference evidence="1 2" key="1">
    <citation type="submission" date="2018-04" db="EMBL/GenBank/DDBJ databases">
        <title>Genomic Encyclopedia of Type Strains, Phase IV (KMG-IV): sequencing the most valuable type-strain genomes for metagenomic binning, comparative biology and taxonomic classification.</title>
        <authorList>
            <person name="Goeker M."/>
        </authorList>
    </citation>
    <scope>NUCLEOTIDE SEQUENCE [LARGE SCALE GENOMIC DNA]</scope>
    <source>
        <strain evidence="1 2">DSM 26588</strain>
    </source>
</reference>
<evidence type="ECO:0000313" key="1">
    <source>
        <dbReference type="EMBL" id="PVY47070.1"/>
    </source>
</evidence>
<comment type="caution">
    <text evidence="1">The sequence shown here is derived from an EMBL/GenBank/DDBJ whole genome shotgun (WGS) entry which is preliminary data.</text>
</comment>
<accession>A0A2U1BEG2</accession>
<name>A0A2U1BEG2_9FIRM</name>
<evidence type="ECO:0000313" key="2">
    <source>
        <dbReference type="Proteomes" id="UP000245778"/>
    </source>
</evidence>
<protein>
    <recommendedName>
        <fullName evidence="3">Phage tail protein</fullName>
    </recommendedName>
</protein>
<organism evidence="1 2">
    <name type="scientific">Intestinimonas butyriciproducens</name>
    <dbReference type="NCBI Taxonomy" id="1297617"/>
    <lineage>
        <taxon>Bacteria</taxon>
        <taxon>Bacillati</taxon>
        <taxon>Bacillota</taxon>
        <taxon>Clostridia</taxon>
        <taxon>Eubacteriales</taxon>
        <taxon>Intestinimonas</taxon>
    </lineage>
</organism>
<dbReference type="Proteomes" id="UP000245778">
    <property type="component" value="Unassembled WGS sequence"/>
</dbReference>
<dbReference type="GeneID" id="93229129"/>
<dbReference type="OrthoDB" id="2082390at2"/>
<dbReference type="EMBL" id="QEKK01000011">
    <property type="protein sequence ID" value="PVY47070.1"/>
    <property type="molecule type" value="Genomic_DNA"/>
</dbReference>
<dbReference type="AlphaFoldDB" id="A0A2U1BEG2"/>